<dbReference type="InterPro" id="IPR010982">
    <property type="entry name" value="Lambda_DNA-bd_dom_sf"/>
</dbReference>
<dbReference type="CDD" id="cd00093">
    <property type="entry name" value="HTH_XRE"/>
    <property type="match status" value="1"/>
</dbReference>
<dbReference type="PROSITE" id="PS50943">
    <property type="entry name" value="HTH_CROC1"/>
    <property type="match status" value="1"/>
</dbReference>
<dbReference type="GO" id="GO:0003700">
    <property type="term" value="F:DNA-binding transcription factor activity"/>
    <property type="evidence" value="ECO:0007669"/>
    <property type="project" value="TreeGrafter"/>
</dbReference>
<dbReference type="EMBL" id="BMOY01000027">
    <property type="protein sequence ID" value="GGJ09081.1"/>
    <property type="molecule type" value="Genomic_DNA"/>
</dbReference>
<dbReference type="GO" id="GO:0003677">
    <property type="term" value="F:DNA binding"/>
    <property type="evidence" value="ECO:0007669"/>
    <property type="project" value="UniProtKB-KW"/>
</dbReference>
<proteinExistence type="predicted"/>
<reference evidence="3" key="2">
    <citation type="submission" date="2020-09" db="EMBL/GenBank/DDBJ databases">
        <authorList>
            <person name="Sun Q."/>
            <person name="Ohkuma M."/>
        </authorList>
    </citation>
    <scope>NUCLEOTIDE SEQUENCE</scope>
    <source>
        <strain evidence="3">JCM 18487</strain>
    </source>
</reference>
<keyword evidence="4" id="KW-1185">Reference proteome</keyword>
<reference evidence="3" key="1">
    <citation type="journal article" date="2014" name="Int. J. Syst. Evol. Microbiol.">
        <title>Complete genome sequence of Corynebacterium casei LMG S-19264T (=DSM 44701T), isolated from a smear-ripened cheese.</title>
        <authorList>
            <consortium name="US DOE Joint Genome Institute (JGI-PGF)"/>
            <person name="Walter F."/>
            <person name="Albersmeier A."/>
            <person name="Kalinowski J."/>
            <person name="Ruckert C."/>
        </authorList>
    </citation>
    <scope>NUCLEOTIDE SEQUENCE</scope>
    <source>
        <strain evidence="3">JCM 18487</strain>
    </source>
</reference>
<gene>
    <name evidence="3" type="primary">yazB</name>
    <name evidence="3" type="ORF">GCM10010885_17720</name>
</gene>
<dbReference type="PANTHER" id="PTHR46797:SF1">
    <property type="entry name" value="METHYLPHOSPHONATE SYNTHASE"/>
    <property type="match status" value="1"/>
</dbReference>
<dbReference type="SMART" id="SM00530">
    <property type="entry name" value="HTH_XRE"/>
    <property type="match status" value="1"/>
</dbReference>
<accession>A0A917NLA5</accession>
<dbReference type="PANTHER" id="PTHR46797">
    <property type="entry name" value="HTH-TYPE TRANSCRIPTIONAL REGULATOR"/>
    <property type="match status" value="1"/>
</dbReference>
<evidence type="ECO:0000256" key="1">
    <source>
        <dbReference type="ARBA" id="ARBA00023125"/>
    </source>
</evidence>
<dbReference type="Proteomes" id="UP000637695">
    <property type="component" value="Unassembled WGS sequence"/>
</dbReference>
<dbReference type="SUPFAM" id="SSF47413">
    <property type="entry name" value="lambda repressor-like DNA-binding domains"/>
    <property type="match status" value="1"/>
</dbReference>
<evidence type="ECO:0000313" key="3">
    <source>
        <dbReference type="EMBL" id="GGJ09081.1"/>
    </source>
</evidence>
<organism evidence="3 4">
    <name type="scientific">Alicyclobacillus cellulosilyticus</name>
    <dbReference type="NCBI Taxonomy" id="1003997"/>
    <lineage>
        <taxon>Bacteria</taxon>
        <taxon>Bacillati</taxon>
        <taxon>Bacillota</taxon>
        <taxon>Bacilli</taxon>
        <taxon>Bacillales</taxon>
        <taxon>Alicyclobacillaceae</taxon>
        <taxon>Alicyclobacillus</taxon>
    </lineage>
</organism>
<feature type="domain" description="HTH cro/C1-type" evidence="2">
    <location>
        <begin position="9"/>
        <end position="63"/>
    </location>
</feature>
<name>A0A917NLA5_9BACL</name>
<dbReference type="Gene3D" id="1.10.260.40">
    <property type="entry name" value="lambda repressor-like DNA-binding domains"/>
    <property type="match status" value="1"/>
</dbReference>
<sequence length="78" mass="8709">MWDAFGRRLRAFRKMRCWTQQELAHAAGISLAVIGSLERGTRRPTPDLVKRLAAVLRVSESELCPPSLVSEAEARSSD</sequence>
<dbReference type="Pfam" id="PF01381">
    <property type="entry name" value="HTH_3"/>
    <property type="match status" value="1"/>
</dbReference>
<protein>
    <submittedName>
        <fullName evidence="3">HTH-type transcriptional regulator YazB</fullName>
    </submittedName>
</protein>
<comment type="caution">
    <text evidence="3">The sequence shown here is derived from an EMBL/GenBank/DDBJ whole genome shotgun (WGS) entry which is preliminary data.</text>
</comment>
<evidence type="ECO:0000313" key="4">
    <source>
        <dbReference type="Proteomes" id="UP000637695"/>
    </source>
</evidence>
<dbReference type="InterPro" id="IPR001387">
    <property type="entry name" value="Cro/C1-type_HTH"/>
</dbReference>
<dbReference type="AlphaFoldDB" id="A0A917NLA5"/>
<keyword evidence="1" id="KW-0238">DNA-binding</keyword>
<dbReference type="GO" id="GO:0005829">
    <property type="term" value="C:cytosol"/>
    <property type="evidence" value="ECO:0007669"/>
    <property type="project" value="TreeGrafter"/>
</dbReference>
<evidence type="ECO:0000259" key="2">
    <source>
        <dbReference type="PROSITE" id="PS50943"/>
    </source>
</evidence>
<dbReference type="InterPro" id="IPR050807">
    <property type="entry name" value="TransReg_Diox_bact_type"/>
</dbReference>